<gene>
    <name evidence="5" type="ORF">KC01_LOCUS20351</name>
</gene>
<evidence type="ECO:0000259" key="3">
    <source>
        <dbReference type="Pfam" id="PF23344"/>
    </source>
</evidence>
<keyword evidence="6" id="KW-1185">Reference proteome</keyword>
<evidence type="ECO:0000259" key="4">
    <source>
        <dbReference type="Pfam" id="PF26562"/>
    </source>
</evidence>
<dbReference type="EMBL" id="OZ035841">
    <property type="protein sequence ID" value="CAL1590911.1"/>
    <property type="molecule type" value="Genomic_DNA"/>
</dbReference>
<sequence>MEFGFLTSLLSFLLLCRVAKSATFPDGVHHTECYDRYFMIAVDHSFTGQHFYFEAVDGTDIYPITEQYAALCGYMVTFLPAAGRVELRASYFSCHTNNDNDQIFSFKFNLIVKNGEDSLYALNETCSPSLPWSPREVTCEVNYLEVSVQSDVTCPFAPKPNGWDPSLEMVYRSAAPGWQVAFITEGKAMTPMTLNDARLNGYIFNMTENRLVMRAPYGLSHSFSTMSDGISLEVVHAVLFSRNDWLVFLVDLVAACTKNDVLNDYNGYIISETPTALYPGLQMTNFSFGLNGELWESSMTAEMGYALNVTDSRVKIGIPFNAEGTYRRSVVLDDLYDLYTCHFALEQMSALDGGLETRVRTLRMLSSPLIKRSLFTENRTVPAEQMFTVYLGNVPDDVELASIKLADREFKAPFVNSSLYTLVIDSQDNAQAWTLKVPFASPFVSKRFSIENEATENKLDIMFTVMVRLQQELYSYHTTVTAFTSVAPPEFDTICSESGIIFKLDHKPSDFLWAFTVGLDMLTPELAAKRGYVLNNDPKMLQLDVPLFTQGYVYENITLKGFSGTFEILVRDHNTFNLKASSVKTCQFTAKEVVACSRDGRMTVKVDLTLATQNGGTPNTTTLVEETCGPKEADSTGALFSFPLNSCLTRVKLIQDYLTYENEIFLSLNSTTISSSILVQCRYHLAGLHLLFSRYKFESDTPGIGNIVHPYTPGLPVTATNPTTRPPRPTKRSRGLTRASKSNGNHLGYKNPLNYMSLTKRYNNFQERI</sequence>
<feature type="domain" description="ZP-domain containing protein Ig-like" evidence="4">
    <location>
        <begin position="371"/>
        <end position="483"/>
    </location>
</feature>
<dbReference type="Pfam" id="PF23344">
    <property type="entry name" value="ZP-N"/>
    <property type="match status" value="1"/>
</dbReference>
<dbReference type="Proteomes" id="UP001497482">
    <property type="component" value="Chromosome 19"/>
</dbReference>
<accession>A0AAV2KLV2</accession>
<evidence type="ECO:0000313" key="5">
    <source>
        <dbReference type="EMBL" id="CAL1590911.1"/>
    </source>
</evidence>
<proteinExistence type="predicted"/>
<feature type="domain" description="ZP-N" evidence="3">
    <location>
        <begin position="596"/>
        <end position="683"/>
    </location>
</feature>
<reference evidence="5 6" key="1">
    <citation type="submission" date="2024-04" db="EMBL/GenBank/DDBJ databases">
        <authorList>
            <person name="Waldvogel A.-M."/>
            <person name="Schoenle A."/>
        </authorList>
    </citation>
    <scope>NUCLEOTIDE SEQUENCE [LARGE SCALE GENOMIC DNA]</scope>
</reference>
<dbReference type="InterPro" id="IPR055356">
    <property type="entry name" value="ZP-N"/>
</dbReference>
<dbReference type="Pfam" id="PF26562">
    <property type="entry name" value="Ig-like"/>
    <property type="match status" value="1"/>
</dbReference>
<dbReference type="PANTHER" id="PTHR47130:SF6">
    <property type="entry name" value="EGG ENVELOPE GLYCOPROTEIN-LIKE PRECURSOR"/>
    <property type="match status" value="1"/>
</dbReference>
<organism evidence="5 6">
    <name type="scientific">Knipowitschia caucasica</name>
    <name type="common">Caucasian dwarf goby</name>
    <name type="synonym">Pomatoschistus caucasicus</name>
    <dbReference type="NCBI Taxonomy" id="637954"/>
    <lineage>
        <taxon>Eukaryota</taxon>
        <taxon>Metazoa</taxon>
        <taxon>Chordata</taxon>
        <taxon>Craniata</taxon>
        <taxon>Vertebrata</taxon>
        <taxon>Euteleostomi</taxon>
        <taxon>Actinopterygii</taxon>
        <taxon>Neopterygii</taxon>
        <taxon>Teleostei</taxon>
        <taxon>Neoteleostei</taxon>
        <taxon>Acanthomorphata</taxon>
        <taxon>Gobiaria</taxon>
        <taxon>Gobiiformes</taxon>
        <taxon>Gobioidei</taxon>
        <taxon>Gobiidae</taxon>
        <taxon>Gobiinae</taxon>
        <taxon>Knipowitschia</taxon>
    </lineage>
</organism>
<name>A0AAV2KLV2_KNICA</name>
<dbReference type="Gene3D" id="2.60.40.3210">
    <property type="entry name" value="Zona pellucida, ZP-N domain"/>
    <property type="match status" value="1"/>
</dbReference>
<protein>
    <recommendedName>
        <fullName evidence="7">ZP domain-containing protein</fullName>
    </recommendedName>
</protein>
<feature type="chain" id="PRO_5044010657" description="ZP domain-containing protein" evidence="2">
    <location>
        <begin position="22"/>
        <end position="769"/>
    </location>
</feature>
<dbReference type="AlphaFoldDB" id="A0AAV2KLV2"/>
<dbReference type="PANTHER" id="PTHR47130">
    <property type="entry name" value="SI:DKEY-19B23.11-RELATED"/>
    <property type="match status" value="1"/>
</dbReference>
<evidence type="ECO:0008006" key="7">
    <source>
        <dbReference type="Google" id="ProtNLM"/>
    </source>
</evidence>
<feature type="signal peptide" evidence="2">
    <location>
        <begin position="1"/>
        <end position="21"/>
    </location>
</feature>
<evidence type="ECO:0000256" key="2">
    <source>
        <dbReference type="SAM" id="SignalP"/>
    </source>
</evidence>
<dbReference type="InterPro" id="IPR058876">
    <property type="entry name" value="Ig-like_ZP"/>
</dbReference>
<feature type="region of interest" description="Disordered" evidence="1">
    <location>
        <begin position="715"/>
        <end position="745"/>
    </location>
</feature>
<keyword evidence="2" id="KW-0732">Signal</keyword>
<evidence type="ECO:0000313" key="6">
    <source>
        <dbReference type="Proteomes" id="UP001497482"/>
    </source>
</evidence>
<evidence type="ECO:0000256" key="1">
    <source>
        <dbReference type="SAM" id="MobiDB-lite"/>
    </source>
</evidence>